<reference evidence="3 4" key="1">
    <citation type="submission" date="2021-04" db="EMBL/GenBank/DDBJ databases">
        <authorList>
            <person name="De Guttry C."/>
            <person name="Zahm M."/>
            <person name="Klopp C."/>
            <person name="Cabau C."/>
            <person name="Louis A."/>
            <person name="Berthelot C."/>
            <person name="Parey E."/>
            <person name="Roest Crollius H."/>
            <person name="Montfort J."/>
            <person name="Robinson-Rechavi M."/>
            <person name="Bucao C."/>
            <person name="Bouchez O."/>
            <person name="Gislard M."/>
            <person name="Lluch J."/>
            <person name="Milhes M."/>
            <person name="Lampietro C."/>
            <person name="Lopez Roques C."/>
            <person name="Donnadieu C."/>
            <person name="Braasch I."/>
            <person name="Desvignes T."/>
            <person name="Postlethwait J."/>
            <person name="Bobe J."/>
            <person name="Wedekind C."/>
            <person name="Guiguen Y."/>
        </authorList>
    </citation>
    <scope>NUCLEOTIDE SEQUENCE [LARGE SCALE GENOMIC DNA]</scope>
    <source>
        <strain evidence="3">Cs_M1</strain>
        <tissue evidence="3">Blood</tissue>
    </source>
</reference>
<dbReference type="PANTHER" id="PTHR13950:SF12">
    <property type="entry name" value="DMX-LIKE PROTEIN 1"/>
    <property type="match status" value="1"/>
</dbReference>
<feature type="domain" description="RAVE complex protein Rav1 C-terminal" evidence="2">
    <location>
        <begin position="14"/>
        <end position="129"/>
    </location>
</feature>
<feature type="compositionally biased region" description="Polar residues" evidence="1">
    <location>
        <begin position="95"/>
        <end position="113"/>
    </location>
</feature>
<dbReference type="InterPro" id="IPR022033">
    <property type="entry name" value="Rav1p_C"/>
</dbReference>
<proteinExistence type="predicted"/>
<organism evidence="3 4">
    <name type="scientific">Coregonus suidteri</name>
    <dbReference type="NCBI Taxonomy" id="861788"/>
    <lineage>
        <taxon>Eukaryota</taxon>
        <taxon>Metazoa</taxon>
        <taxon>Chordata</taxon>
        <taxon>Craniata</taxon>
        <taxon>Vertebrata</taxon>
        <taxon>Euteleostomi</taxon>
        <taxon>Actinopterygii</taxon>
        <taxon>Neopterygii</taxon>
        <taxon>Teleostei</taxon>
        <taxon>Protacanthopterygii</taxon>
        <taxon>Salmoniformes</taxon>
        <taxon>Salmonidae</taxon>
        <taxon>Coregoninae</taxon>
        <taxon>Coregonus</taxon>
    </lineage>
</organism>
<gene>
    <name evidence="3" type="ORF">J4Q44_G00236750</name>
</gene>
<dbReference type="InterPro" id="IPR052208">
    <property type="entry name" value="DmX-like/RAVE_component"/>
</dbReference>
<protein>
    <recommendedName>
        <fullName evidence="2">RAVE complex protein Rav1 C-terminal domain-containing protein</fullName>
    </recommendedName>
</protein>
<dbReference type="Proteomes" id="UP001356427">
    <property type="component" value="Unassembled WGS sequence"/>
</dbReference>
<feature type="region of interest" description="Disordered" evidence="1">
    <location>
        <begin position="93"/>
        <end position="113"/>
    </location>
</feature>
<feature type="region of interest" description="Disordered" evidence="1">
    <location>
        <begin position="190"/>
        <end position="209"/>
    </location>
</feature>
<evidence type="ECO:0000313" key="4">
    <source>
        <dbReference type="Proteomes" id="UP001356427"/>
    </source>
</evidence>
<accession>A0AAN8LBH3</accession>
<dbReference type="GO" id="GO:0007035">
    <property type="term" value="P:vacuolar acidification"/>
    <property type="evidence" value="ECO:0007669"/>
    <property type="project" value="TreeGrafter"/>
</dbReference>
<dbReference type="PANTHER" id="PTHR13950">
    <property type="entry name" value="RABCONNECTIN-RELATED"/>
    <property type="match status" value="1"/>
</dbReference>
<name>A0AAN8LBH3_9TELE</name>
<keyword evidence="4" id="KW-1185">Reference proteome</keyword>
<evidence type="ECO:0000259" key="2">
    <source>
        <dbReference type="Pfam" id="PF12234"/>
    </source>
</evidence>
<dbReference type="AlphaFoldDB" id="A0AAN8LBH3"/>
<dbReference type="GO" id="GO:0043291">
    <property type="term" value="C:RAVE complex"/>
    <property type="evidence" value="ECO:0007669"/>
    <property type="project" value="TreeGrafter"/>
</dbReference>
<dbReference type="Pfam" id="PF12234">
    <property type="entry name" value="Rav1p_C"/>
    <property type="match status" value="1"/>
</dbReference>
<evidence type="ECO:0000313" key="3">
    <source>
        <dbReference type="EMBL" id="KAK6306750.1"/>
    </source>
</evidence>
<comment type="caution">
    <text evidence="3">The sequence shown here is derived from an EMBL/GenBank/DDBJ whole genome shotgun (WGS) entry which is preliminary data.</text>
</comment>
<dbReference type="EMBL" id="JAGTTL010000021">
    <property type="protein sequence ID" value="KAK6306750.1"/>
    <property type="molecule type" value="Genomic_DNA"/>
</dbReference>
<evidence type="ECO:0000256" key="1">
    <source>
        <dbReference type="SAM" id="MobiDB-lite"/>
    </source>
</evidence>
<sequence>MLWSNARWGSACLVQVCLEKMQDLQLALVISRLYESEFETSSTYKRILQKHVLGQACQLPAHQDPFLRSMAYWVLEDYSRALHTLLGQPAAPNPGSFTQAGHSTQPGTSSMSPSNPEVFNFYTYLRTHPLLLRRHFGSSEKARVGLTAEGRMAHSISLVERRLFFTAAHAHLQAGCLMLALEVLSKMPSPQKIQAPPGRSHQPRPERDEKGACVRLGLVSARLERVRVCVG</sequence>